<organism evidence="3 5">
    <name type="scientific">Mycobacterium talmoniae</name>
    <dbReference type="NCBI Taxonomy" id="1858794"/>
    <lineage>
        <taxon>Bacteria</taxon>
        <taxon>Bacillati</taxon>
        <taxon>Actinomycetota</taxon>
        <taxon>Actinomycetes</taxon>
        <taxon>Mycobacteriales</taxon>
        <taxon>Mycobacteriaceae</taxon>
        <taxon>Mycobacterium</taxon>
    </lineage>
</organism>
<evidence type="ECO:0000313" key="4">
    <source>
        <dbReference type="EMBL" id="PQM47759.1"/>
    </source>
</evidence>
<name>A0A1S1NGU5_9MYCO</name>
<dbReference type="Proteomes" id="UP000179734">
    <property type="component" value="Unassembled WGS sequence"/>
</dbReference>
<sequence>MRRILAIVALSMLATGCTATTGGTVVPAATLGRAPEPLAASALRGLLLTEGELDNILDTSGMTVVGSAEKMYVNHTPDDDCLAAWVNTDEKVYAGTDWSAVRRQELHEDREDYRHAVFQSVVSFDDSLAADKAATDQAKSWQRCDNRRINERDVDNPDDPDHFWSLETAEEQDGIHTMIRVAEGTGGWSCQRGLTARNNVVIDVDACGENITDEGAKIAEQIADKVSDKE</sequence>
<feature type="signal peptide" evidence="1">
    <location>
        <begin position="1"/>
        <end position="19"/>
    </location>
</feature>
<keyword evidence="5" id="KW-1185">Reference proteome</keyword>
<reference evidence="4 6" key="2">
    <citation type="journal article" date="2017" name="Int. J. Syst. Evol. Microbiol.">
        <title>Mycobacterium talmoniae sp. nov., a slowly growing mycobacterium isolated from human respiratory samples.</title>
        <authorList>
            <person name="Davidson R.M."/>
            <person name="DeGroote M.A."/>
            <person name="Marola J.L."/>
            <person name="Buss S."/>
            <person name="Jones V."/>
            <person name="McNeil M.R."/>
            <person name="Freifeld A.G."/>
            <person name="Elaine Epperson L."/>
            <person name="Hasan N.A."/>
            <person name="Jackson M."/>
            <person name="Iwen P.C."/>
            <person name="Salfinger M."/>
            <person name="Strong M."/>
        </authorList>
    </citation>
    <scope>NUCLEOTIDE SEQUENCE [LARGE SCALE GENOMIC DNA]</scope>
    <source>
        <strain evidence="4 6">ATCC BAA-2683</strain>
    </source>
</reference>
<dbReference type="Proteomes" id="UP000238296">
    <property type="component" value="Unassembled WGS sequence"/>
</dbReference>
<comment type="caution">
    <text evidence="3">The sequence shown here is derived from an EMBL/GenBank/DDBJ whole genome shotgun (WGS) entry which is preliminary data.</text>
</comment>
<dbReference type="Gene3D" id="3.40.1000.70">
    <property type="entry name" value="PknH-like extracellular domain"/>
    <property type="match status" value="1"/>
</dbReference>
<reference evidence="4" key="3">
    <citation type="submission" date="2018-01" db="EMBL/GenBank/DDBJ databases">
        <authorList>
            <person name="Gaut B.S."/>
            <person name="Morton B.R."/>
            <person name="Clegg M.T."/>
            <person name="Duvall M.R."/>
        </authorList>
    </citation>
    <scope>NUCLEOTIDE SEQUENCE</scope>
    <source>
        <strain evidence="4">ATCC BAA-2683</strain>
    </source>
</reference>
<evidence type="ECO:0000313" key="6">
    <source>
        <dbReference type="Proteomes" id="UP000238296"/>
    </source>
</evidence>
<dbReference type="InterPro" id="IPR038232">
    <property type="entry name" value="PknH-like_Extracell_sf"/>
</dbReference>
<keyword evidence="4" id="KW-0418">Kinase</keyword>
<dbReference type="InterPro" id="IPR026954">
    <property type="entry name" value="PknH-like_Extracell"/>
</dbReference>
<feature type="chain" id="PRO_5038219812" evidence="1">
    <location>
        <begin position="20"/>
        <end position="230"/>
    </location>
</feature>
<evidence type="ECO:0000313" key="5">
    <source>
        <dbReference type="Proteomes" id="UP000179734"/>
    </source>
</evidence>
<accession>A0A1S1NGU5</accession>
<dbReference type="EMBL" id="MLQM01000086">
    <property type="protein sequence ID" value="OHV02752.1"/>
    <property type="molecule type" value="Genomic_DNA"/>
</dbReference>
<keyword evidence="1" id="KW-0732">Signal</keyword>
<dbReference type="GO" id="GO:0004674">
    <property type="term" value="F:protein serine/threonine kinase activity"/>
    <property type="evidence" value="ECO:0007669"/>
    <property type="project" value="UniProtKB-EC"/>
</dbReference>
<dbReference type="EC" id="2.7.11.1" evidence="4"/>
<dbReference type="RefSeq" id="WP_071027474.1">
    <property type="nucleotide sequence ID" value="NZ_MLQM01000086.1"/>
</dbReference>
<dbReference type="Pfam" id="PF14032">
    <property type="entry name" value="PknH_C"/>
    <property type="match status" value="1"/>
</dbReference>
<feature type="domain" description="PknH-like extracellular" evidence="2">
    <location>
        <begin position="39"/>
        <end position="225"/>
    </location>
</feature>
<evidence type="ECO:0000313" key="3">
    <source>
        <dbReference type="EMBL" id="OHV02752.1"/>
    </source>
</evidence>
<dbReference type="AlphaFoldDB" id="A0A1S1NGU5"/>
<evidence type="ECO:0000256" key="1">
    <source>
        <dbReference type="SAM" id="SignalP"/>
    </source>
</evidence>
<dbReference type="PROSITE" id="PS51257">
    <property type="entry name" value="PROKAR_LIPOPROTEIN"/>
    <property type="match status" value="1"/>
</dbReference>
<protein>
    <submittedName>
        <fullName evidence="4">Serine/threonine-protein kinase PknH</fullName>
        <ecNumber evidence="4">2.7.11.1</ecNumber>
    </submittedName>
</protein>
<evidence type="ECO:0000259" key="2">
    <source>
        <dbReference type="Pfam" id="PF14032"/>
    </source>
</evidence>
<reference evidence="3 5" key="1">
    <citation type="submission" date="2016-10" db="EMBL/GenBank/DDBJ databases">
        <title>Genome sequence of Mycobacterium talmonii.</title>
        <authorList>
            <person name="Greninger A.L."/>
            <person name="Elliott B."/>
            <person name="Vasireddy S."/>
            <person name="Vasireddy R."/>
        </authorList>
    </citation>
    <scope>NUCLEOTIDE SEQUENCE [LARGE SCALE GENOMIC DNA]</scope>
    <source>
        <strain evidence="3">MO-5499</strain>
        <strain evidence="5">NE-TNMC-100812</strain>
    </source>
</reference>
<proteinExistence type="predicted"/>
<gene>
    <name evidence="4" type="primary">pknH_2</name>
    <name evidence="3" type="ORF">BKN37_15720</name>
    <name evidence="4" type="ORF">C1Y40_02021</name>
</gene>
<dbReference type="EMBL" id="PPEA01000281">
    <property type="protein sequence ID" value="PQM47759.1"/>
    <property type="molecule type" value="Genomic_DNA"/>
</dbReference>
<keyword evidence="4" id="KW-0808">Transferase</keyword>